<evidence type="ECO:0000259" key="5">
    <source>
        <dbReference type="PROSITE" id="PS50931"/>
    </source>
</evidence>
<accession>A0A317ZWF6</accession>
<dbReference type="AlphaFoldDB" id="A0A317ZWF6"/>
<comment type="caution">
    <text evidence="6">The sequence shown here is derived from an EMBL/GenBank/DDBJ whole genome shotgun (WGS) entry which is preliminary data.</text>
</comment>
<dbReference type="OrthoDB" id="3636008at2"/>
<evidence type="ECO:0000256" key="3">
    <source>
        <dbReference type="ARBA" id="ARBA00023125"/>
    </source>
</evidence>
<dbReference type="InterPro" id="IPR005119">
    <property type="entry name" value="LysR_subst-bd"/>
</dbReference>
<comment type="similarity">
    <text evidence="1">Belongs to the LysR transcriptional regulatory family.</text>
</comment>
<name>A0A317ZWF6_9MICO</name>
<keyword evidence="7" id="KW-1185">Reference proteome</keyword>
<evidence type="ECO:0000256" key="1">
    <source>
        <dbReference type="ARBA" id="ARBA00009437"/>
    </source>
</evidence>
<dbReference type="Gene3D" id="1.10.10.10">
    <property type="entry name" value="Winged helix-like DNA-binding domain superfamily/Winged helix DNA-binding domain"/>
    <property type="match status" value="1"/>
</dbReference>
<dbReference type="CDD" id="cd08414">
    <property type="entry name" value="PBP2_LTTR_aromatics_like"/>
    <property type="match status" value="1"/>
</dbReference>
<dbReference type="InterPro" id="IPR000847">
    <property type="entry name" value="LysR_HTH_N"/>
</dbReference>
<dbReference type="PRINTS" id="PR00039">
    <property type="entry name" value="HTHLYSR"/>
</dbReference>
<evidence type="ECO:0000313" key="6">
    <source>
        <dbReference type="EMBL" id="PXA69783.1"/>
    </source>
</evidence>
<dbReference type="InterPro" id="IPR036390">
    <property type="entry name" value="WH_DNA-bd_sf"/>
</dbReference>
<proteinExistence type="inferred from homology"/>
<keyword evidence="3" id="KW-0238">DNA-binding</keyword>
<dbReference type="PANTHER" id="PTHR30346:SF17">
    <property type="entry name" value="LYSR FAMILY TRANSCRIPTIONAL REGULATOR"/>
    <property type="match status" value="1"/>
</dbReference>
<protein>
    <submittedName>
        <fullName evidence="6">LysR family transcriptional regulator</fullName>
    </submittedName>
</protein>
<organism evidence="6 7">
    <name type="scientific">Cryobacterium arcticum</name>
    <dbReference type="NCBI Taxonomy" id="670052"/>
    <lineage>
        <taxon>Bacteria</taxon>
        <taxon>Bacillati</taxon>
        <taxon>Actinomycetota</taxon>
        <taxon>Actinomycetes</taxon>
        <taxon>Micrococcales</taxon>
        <taxon>Microbacteriaceae</taxon>
        <taxon>Cryobacterium</taxon>
    </lineage>
</organism>
<sequence length="303" mass="32571">MTAQLELRHLRYFVVVAEELHFGRAAARLHMAQPPLSQQIRRLEELIGTALFDRTSRRVALTAAGSAFLDRSRRLLDQAASDIDEAGRIGRGEQGRLDIGFISSAIPLGITDRIHAFRSHYPAVHVQLHEGFTALILGRLLAGEIDMGVVRDSEPHPALSTSLLATEPFVAVVPADHPAASQGTLDAAVLRDDPFVFYPRAAGERAYLLNLEPCRDAGYEPRVVQEASSWVTILHLVGAGLGVSIAPASATLNAPASVRSIPLAGVHAESEVQLVQRAADTRAILTNFLQVPVATDAIPGPFA</sequence>
<dbReference type="Proteomes" id="UP000246722">
    <property type="component" value="Unassembled WGS sequence"/>
</dbReference>
<dbReference type="SUPFAM" id="SSF53850">
    <property type="entry name" value="Periplasmic binding protein-like II"/>
    <property type="match status" value="1"/>
</dbReference>
<dbReference type="EMBL" id="QHLY01000010">
    <property type="protein sequence ID" value="PXA69783.1"/>
    <property type="molecule type" value="Genomic_DNA"/>
</dbReference>
<feature type="domain" description="HTH lysR-type" evidence="5">
    <location>
        <begin position="5"/>
        <end position="62"/>
    </location>
</feature>
<dbReference type="InterPro" id="IPR036388">
    <property type="entry name" value="WH-like_DNA-bd_sf"/>
</dbReference>
<dbReference type="PANTHER" id="PTHR30346">
    <property type="entry name" value="TRANSCRIPTIONAL DUAL REGULATOR HCAR-RELATED"/>
    <property type="match status" value="1"/>
</dbReference>
<keyword evidence="4" id="KW-0804">Transcription</keyword>
<dbReference type="Pfam" id="PF00126">
    <property type="entry name" value="HTH_1"/>
    <property type="match status" value="1"/>
</dbReference>
<dbReference type="FunFam" id="1.10.10.10:FF:000001">
    <property type="entry name" value="LysR family transcriptional regulator"/>
    <property type="match status" value="1"/>
</dbReference>
<dbReference type="Pfam" id="PF03466">
    <property type="entry name" value="LysR_substrate"/>
    <property type="match status" value="1"/>
</dbReference>
<dbReference type="SUPFAM" id="SSF46785">
    <property type="entry name" value="Winged helix' DNA-binding domain"/>
    <property type="match status" value="1"/>
</dbReference>
<reference evidence="6 7" key="1">
    <citation type="submission" date="2018-05" db="EMBL/GenBank/DDBJ databases">
        <title>Genetic diversity of glacier-inhabiting Cryobacterium bacteria in China and description of Cryobacterium mengkeensis sp. nov. and Arthrobacter glacialis sp. nov.</title>
        <authorList>
            <person name="Liu Q."/>
            <person name="Xin Y.-H."/>
        </authorList>
    </citation>
    <scope>NUCLEOTIDE SEQUENCE [LARGE SCALE GENOMIC DNA]</scope>
    <source>
        <strain evidence="6 7">SK-1</strain>
    </source>
</reference>
<dbReference type="GO" id="GO:0032993">
    <property type="term" value="C:protein-DNA complex"/>
    <property type="evidence" value="ECO:0007669"/>
    <property type="project" value="TreeGrafter"/>
</dbReference>
<keyword evidence="2" id="KW-0805">Transcription regulation</keyword>
<dbReference type="Gene3D" id="3.40.190.10">
    <property type="entry name" value="Periplasmic binding protein-like II"/>
    <property type="match status" value="2"/>
</dbReference>
<dbReference type="PROSITE" id="PS50931">
    <property type="entry name" value="HTH_LYSR"/>
    <property type="match status" value="1"/>
</dbReference>
<evidence type="ECO:0000256" key="2">
    <source>
        <dbReference type="ARBA" id="ARBA00023015"/>
    </source>
</evidence>
<evidence type="ECO:0000256" key="4">
    <source>
        <dbReference type="ARBA" id="ARBA00023163"/>
    </source>
</evidence>
<dbReference type="GO" id="GO:0003677">
    <property type="term" value="F:DNA binding"/>
    <property type="evidence" value="ECO:0007669"/>
    <property type="project" value="UniProtKB-KW"/>
</dbReference>
<gene>
    <name evidence="6" type="ORF">CTB96_09380</name>
</gene>
<evidence type="ECO:0000313" key="7">
    <source>
        <dbReference type="Proteomes" id="UP000246722"/>
    </source>
</evidence>
<dbReference type="GO" id="GO:0003700">
    <property type="term" value="F:DNA-binding transcription factor activity"/>
    <property type="evidence" value="ECO:0007669"/>
    <property type="project" value="InterPro"/>
</dbReference>
<dbReference type="RefSeq" id="WP_110126674.1">
    <property type="nucleotide sequence ID" value="NZ_QHLY01000010.1"/>
</dbReference>